<dbReference type="RefSeq" id="WP_115812333.1">
    <property type="nucleotide sequence ID" value="NZ_QUNI01000004.1"/>
</dbReference>
<evidence type="ECO:0000313" key="5">
    <source>
        <dbReference type="EMBL" id="REG99573.1"/>
    </source>
</evidence>
<proteinExistence type="predicted"/>
<name>A0A3E0EPA6_9FLAO</name>
<feature type="domain" description="GH18" evidence="4">
    <location>
        <begin position="26"/>
        <end position="362"/>
    </location>
</feature>
<dbReference type="Gene3D" id="3.10.50.10">
    <property type="match status" value="1"/>
</dbReference>
<accession>A0A3E0EPA6</accession>
<dbReference type="GO" id="GO:0005975">
    <property type="term" value="P:carbohydrate metabolic process"/>
    <property type="evidence" value="ECO:0007669"/>
    <property type="project" value="InterPro"/>
</dbReference>
<dbReference type="GO" id="GO:0008061">
    <property type="term" value="F:chitin binding"/>
    <property type="evidence" value="ECO:0007669"/>
    <property type="project" value="InterPro"/>
</dbReference>
<reference evidence="5 6" key="1">
    <citation type="submission" date="2018-08" db="EMBL/GenBank/DDBJ databases">
        <title>Genomic Encyclopedia of Archaeal and Bacterial Type Strains, Phase II (KMG-II): from individual species to whole genera.</title>
        <authorList>
            <person name="Goeker M."/>
        </authorList>
    </citation>
    <scope>NUCLEOTIDE SEQUENCE [LARGE SCALE GENOMIC DNA]</scope>
    <source>
        <strain evidence="5 6">DSM 100880</strain>
    </source>
</reference>
<keyword evidence="3" id="KW-0119">Carbohydrate metabolism</keyword>
<gene>
    <name evidence="5" type="ORF">C8P67_104195</name>
</gene>
<dbReference type="InterPro" id="IPR017853">
    <property type="entry name" value="GH"/>
</dbReference>
<dbReference type="EMBL" id="QUNI01000004">
    <property type="protein sequence ID" value="REG99573.1"/>
    <property type="molecule type" value="Genomic_DNA"/>
</dbReference>
<dbReference type="InterPro" id="IPR011583">
    <property type="entry name" value="Chitinase_II/V-like_cat"/>
</dbReference>
<dbReference type="SUPFAM" id="SSF54556">
    <property type="entry name" value="Chitinase insertion domain"/>
    <property type="match status" value="1"/>
</dbReference>
<dbReference type="GO" id="GO:0008843">
    <property type="term" value="F:endochitinase activity"/>
    <property type="evidence" value="ECO:0007669"/>
    <property type="project" value="UniProtKB-EC"/>
</dbReference>
<evidence type="ECO:0000313" key="6">
    <source>
        <dbReference type="Proteomes" id="UP000257136"/>
    </source>
</evidence>
<dbReference type="PANTHER" id="PTHR11177">
    <property type="entry name" value="CHITINASE"/>
    <property type="match status" value="1"/>
</dbReference>
<dbReference type="PANTHER" id="PTHR11177:SF317">
    <property type="entry name" value="CHITINASE 12-RELATED"/>
    <property type="match status" value="1"/>
</dbReference>
<keyword evidence="3" id="KW-0624">Polysaccharide degradation</keyword>
<evidence type="ECO:0000259" key="4">
    <source>
        <dbReference type="PROSITE" id="PS51910"/>
    </source>
</evidence>
<dbReference type="OrthoDB" id="9775889at2"/>
<dbReference type="GO" id="GO:0006032">
    <property type="term" value="P:chitin catabolic process"/>
    <property type="evidence" value="ECO:0007669"/>
    <property type="project" value="UniProtKB-KW"/>
</dbReference>
<organism evidence="5 6">
    <name type="scientific">Flavobacterium aquicola</name>
    <dbReference type="NCBI Taxonomy" id="1682742"/>
    <lineage>
        <taxon>Bacteria</taxon>
        <taxon>Pseudomonadati</taxon>
        <taxon>Bacteroidota</taxon>
        <taxon>Flavobacteriia</taxon>
        <taxon>Flavobacteriales</taxon>
        <taxon>Flavobacteriaceae</taxon>
        <taxon>Flavobacterium</taxon>
    </lineage>
</organism>
<evidence type="ECO:0000256" key="3">
    <source>
        <dbReference type="ARBA" id="ARBA00023024"/>
    </source>
</evidence>
<dbReference type="Proteomes" id="UP000257136">
    <property type="component" value="Unassembled WGS sequence"/>
</dbReference>
<comment type="catalytic activity">
    <reaction evidence="1">
        <text>Random endo-hydrolysis of N-acetyl-beta-D-glucosaminide (1-&gt;4)-beta-linkages in chitin and chitodextrins.</text>
        <dbReference type="EC" id="3.2.1.14"/>
    </reaction>
</comment>
<dbReference type="SUPFAM" id="SSF51445">
    <property type="entry name" value="(Trans)glycosidases"/>
    <property type="match status" value="1"/>
</dbReference>
<dbReference type="AlphaFoldDB" id="A0A3E0EPA6"/>
<dbReference type="InterPro" id="IPR001223">
    <property type="entry name" value="Glyco_hydro18_cat"/>
</dbReference>
<dbReference type="EC" id="3.2.1.14" evidence="2"/>
<dbReference type="Gene3D" id="3.20.20.80">
    <property type="entry name" value="Glycosidases"/>
    <property type="match status" value="1"/>
</dbReference>
<keyword evidence="6" id="KW-1185">Reference proteome</keyword>
<dbReference type="InterPro" id="IPR029070">
    <property type="entry name" value="Chitinase_insertion_sf"/>
</dbReference>
<comment type="caution">
    <text evidence="5">The sequence shown here is derived from an EMBL/GenBank/DDBJ whole genome shotgun (WGS) entry which is preliminary data.</text>
</comment>
<evidence type="ECO:0000256" key="2">
    <source>
        <dbReference type="ARBA" id="ARBA00012729"/>
    </source>
</evidence>
<keyword evidence="3" id="KW-0146">Chitin degradation</keyword>
<evidence type="ECO:0000256" key="1">
    <source>
        <dbReference type="ARBA" id="ARBA00000822"/>
    </source>
</evidence>
<dbReference type="InterPro" id="IPR050314">
    <property type="entry name" value="Glycosyl_Hydrlase_18"/>
</dbReference>
<protein>
    <recommendedName>
        <fullName evidence="2">chitinase</fullName>
        <ecNumber evidence="2">3.2.1.14</ecNumber>
    </recommendedName>
</protein>
<dbReference type="SMART" id="SM00636">
    <property type="entry name" value="Glyco_18"/>
    <property type="match status" value="1"/>
</dbReference>
<dbReference type="CDD" id="cd06548">
    <property type="entry name" value="GH18_chitinase"/>
    <property type="match status" value="1"/>
</dbReference>
<sequence length="362" mass="40764">MKSLKLLFLAILIPVFALGQNNKKIAVIAYYMGDDKQINEFDSSKLTHIIFSFCHLKEGKLSVDSAKDSLTIKKLVSLKGKNPDLKIMLSLGGWGGCEPCSAVFASAEKRAIFAKSVKDINTYFKTDGLDLDWEYPAIEGYPGHLYQKADRENFTALVVLLRKELGTKNELSFAAGGFQKYLDEAIEWKKVMPLVDRVNIMSYDLVNGFSKVTGHHTPLFSANAADESTNRAVEYLLKLGIPSSKLVIGAAFYTRVWKEVANVNNGLYQSGEAENGIDFKDFETAFTKEKGWNYYWDDKAKAPYWYNEKEKLFATGDDIASVKEKTNYVIQKKLGGIMFWELTLDKKQNGLVDVINEIKNSK</sequence>
<dbReference type="Pfam" id="PF00704">
    <property type="entry name" value="Glyco_hydro_18"/>
    <property type="match status" value="1"/>
</dbReference>
<dbReference type="PROSITE" id="PS51910">
    <property type="entry name" value="GH18_2"/>
    <property type="match status" value="1"/>
</dbReference>